<organism evidence="5 6">
    <name type="scientific">Funneliformis mosseae</name>
    <name type="common">Endomycorrhizal fungus</name>
    <name type="synonym">Glomus mosseae</name>
    <dbReference type="NCBI Taxonomy" id="27381"/>
    <lineage>
        <taxon>Eukaryota</taxon>
        <taxon>Fungi</taxon>
        <taxon>Fungi incertae sedis</taxon>
        <taxon>Mucoromycota</taxon>
        <taxon>Glomeromycotina</taxon>
        <taxon>Glomeromycetes</taxon>
        <taxon>Glomerales</taxon>
        <taxon>Glomeraceae</taxon>
        <taxon>Funneliformis</taxon>
    </lineage>
</organism>
<feature type="domain" description="Crinkler effector protein N-terminal" evidence="4">
    <location>
        <begin position="4"/>
        <end position="119"/>
    </location>
</feature>
<gene>
    <name evidence="5" type="ORF">FMOSSE_LOCUS6361</name>
</gene>
<evidence type="ECO:0000313" key="6">
    <source>
        <dbReference type="Proteomes" id="UP000789375"/>
    </source>
</evidence>
<name>A0A9N9B237_FUNMO</name>
<dbReference type="Proteomes" id="UP000789375">
    <property type="component" value="Unassembled WGS sequence"/>
</dbReference>
<dbReference type="GO" id="GO:0043657">
    <property type="term" value="C:host cell"/>
    <property type="evidence" value="ECO:0007669"/>
    <property type="project" value="UniProtKB-SubCell"/>
</dbReference>
<comment type="caution">
    <text evidence="5">The sequence shown here is derived from an EMBL/GenBank/DDBJ whole genome shotgun (WGS) entry which is preliminary data.</text>
</comment>
<keyword evidence="3" id="KW-0964">Secreted</keyword>
<dbReference type="Pfam" id="PF20147">
    <property type="entry name" value="Crinkler"/>
    <property type="match status" value="1"/>
</dbReference>
<protein>
    <submittedName>
        <fullName evidence="5">9797_t:CDS:1</fullName>
    </submittedName>
</protein>
<dbReference type="AlphaFoldDB" id="A0A9N9B237"/>
<proteinExistence type="predicted"/>
<evidence type="ECO:0000256" key="1">
    <source>
        <dbReference type="ARBA" id="ARBA00004340"/>
    </source>
</evidence>
<dbReference type="InterPro" id="IPR045379">
    <property type="entry name" value="Crinkler_N"/>
</dbReference>
<dbReference type="GO" id="GO:0005576">
    <property type="term" value="C:extracellular region"/>
    <property type="evidence" value="ECO:0007669"/>
    <property type="project" value="UniProtKB-SubCell"/>
</dbReference>
<sequence>MSFSLNCLFLGETSFDKIFPIIVPDKIIVNNAGVPINRVNIGHFKRYIWSINKAKFNFDDPDVMKLWKVNIDEESKLGVFTEDGIKDNLGGTKMLPQKFLKEYSPKELDSPENVHIMIVVPTAGSSQQGVPQGTVSPV</sequence>
<dbReference type="EMBL" id="CAJVPP010001320">
    <property type="protein sequence ID" value="CAG8548854.1"/>
    <property type="molecule type" value="Genomic_DNA"/>
</dbReference>
<accession>A0A9N9B237</accession>
<comment type="subcellular location">
    <subcellularLocation>
        <location evidence="1">Host cell</location>
    </subcellularLocation>
    <subcellularLocation>
        <location evidence="2">Secreted</location>
    </subcellularLocation>
</comment>
<keyword evidence="6" id="KW-1185">Reference proteome</keyword>
<evidence type="ECO:0000259" key="4">
    <source>
        <dbReference type="Pfam" id="PF20147"/>
    </source>
</evidence>
<evidence type="ECO:0000313" key="5">
    <source>
        <dbReference type="EMBL" id="CAG8548854.1"/>
    </source>
</evidence>
<evidence type="ECO:0000256" key="3">
    <source>
        <dbReference type="ARBA" id="ARBA00022525"/>
    </source>
</evidence>
<reference evidence="5" key="1">
    <citation type="submission" date="2021-06" db="EMBL/GenBank/DDBJ databases">
        <authorList>
            <person name="Kallberg Y."/>
            <person name="Tangrot J."/>
            <person name="Rosling A."/>
        </authorList>
    </citation>
    <scope>NUCLEOTIDE SEQUENCE</scope>
    <source>
        <strain evidence="5">87-6 pot B 2015</strain>
    </source>
</reference>
<evidence type="ECO:0000256" key="2">
    <source>
        <dbReference type="ARBA" id="ARBA00004613"/>
    </source>
</evidence>